<keyword evidence="2" id="KW-0012">Acyltransferase</keyword>
<dbReference type="Pfam" id="PF00583">
    <property type="entry name" value="Acetyltransf_1"/>
    <property type="match status" value="1"/>
</dbReference>
<name>A0A090ZJZ3_PAEMA</name>
<dbReference type="InterPro" id="IPR050832">
    <property type="entry name" value="Bact_Acetyltransf"/>
</dbReference>
<keyword evidence="1 4" id="KW-0808">Transferase</keyword>
<evidence type="ECO:0000313" key="4">
    <source>
        <dbReference type="EMBL" id="KFN10733.1"/>
    </source>
</evidence>
<protein>
    <submittedName>
        <fullName evidence="4">Acetyltransferase domain protein</fullName>
    </submittedName>
</protein>
<sequence length="177" mass="20082">MADVLIRIGQLEQLDEIMGLMARCIQVMRDSGSDQWDETYPNREVITEDLRRGTLFAAESGGVVVGIVVLDERQDEEYESIVWRQPEGPNLIMHRLAVDPAAQGRGIARTLIAYAERFAQQNGYRSIRLDTYAKNASALKLYRGLGYDQRGEVNFPRRVAVFPVFEKVFSDPDQEQG</sequence>
<dbReference type="SUPFAM" id="SSF55729">
    <property type="entry name" value="Acyl-CoA N-acyltransferases (Nat)"/>
    <property type="match status" value="1"/>
</dbReference>
<keyword evidence="5" id="KW-1185">Reference proteome</keyword>
<evidence type="ECO:0000259" key="3">
    <source>
        <dbReference type="PROSITE" id="PS51186"/>
    </source>
</evidence>
<comment type="caution">
    <text evidence="4">The sequence shown here is derived from an EMBL/GenBank/DDBJ whole genome shotgun (WGS) entry which is preliminary data.</text>
</comment>
<evidence type="ECO:0000313" key="5">
    <source>
        <dbReference type="Proteomes" id="UP000029278"/>
    </source>
</evidence>
<dbReference type="AlphaFoldDB" id="A0A090ZJZ3"/>
<accession>A0A090ZJZ3</accession>
<dbReference type="EMBL" id="JMQA01000017">
    <property type="protein sequence ID" value="KFN10733.1"/>
    <property type="molecule type" value="Genomic_DNA"/>
</dbReference>
<proteinExistence type="predicted"/>
<dbReference type="InterPro" id="IPR016181">
    <property type="entry name" value="Acyl_CoA_acyltransferase"/>
</dbReference>
<dbReference type="Gene3D" id="3.40.630.30">
    <property type="match status" value="1"/>
</dbReference>
<feature type="domain" description="N-acetyltransferase" evidence="3">
    <location>
        <begin position="4"/>
        <end position="168"/>
    </location>
</feature>
<reference evidence="4 5" key="1">
    <citation type="submission" date="2014-04" db="EMBL/GenBank/DDBJ databases">
        <authorList>
            <person name="Bishop-Lilly K.A."/>
            <person name="Broomall S.M."/>
            <person name="Chain P.S."/>
            <person name="Chertkov O."/>
            <person name="Coyne S.R."/>
            <person name="Daligault H.E."/>
            <person name="Davenport K.W."/>
            <person name="Erkkila T."/>
            <person name="Frey K.G."/>
            <person name="Gibbons H.S."/>
            <person name="Gu W."/>
            <person name="Jaissle J."/>
            <person name="Johnson S.L."/>
            <person name="Koroleva G.I."/>
            <person name="Ladner J.T."/>
            <person name="Lo C.-C."/>
            <person name="Minogue T.D."/>
            <person name="Munk C."/>
            <person name="Palacios G.F."/>
            <person name="Redden C.L."/>
            <person name="Rosenzweig C.N."/>
            <person name="Scholz M.B."/>
            <person name="Teshima H."/>
            <person name="Xu Y."/>
        </authorList>
    </citation>
    <scope>NUCLEOTIDE SEQUENCE [LARGE SCALE GENOMIC DNA]</scope>
    <source>
        <strain evidence="4 5">8244</strain>
    </source>
</reference>
<dbReference type="OrthoDB" id="9796381at2"/>
<dbReference type="GeneID" id="77007017"/>
<dbReference type="Proteomes" id="UP000029278">
    <property type="component" value="Unassembled WGS sequence"/>
</dbReference>
<dbReference type="CDD" id="cd04301">
    <property type="entry name" value="NAT_SF"/>
    <property type="match status" value="1"/>
</dbReference>
<dbReference type="InterPro" id="IPR000182">
    <property type="entry name" value="GNAT_dom"/>
</dbReference>
<dbReference type="PANTHER" id="PTHR43877:SF2">
    <property type="entry name" value="AMINOALKYLPHOSPHONATE N-ACETYLTRANSFERASE-RELATED"/>
    <property type="match status" value="1"/>
</dbReference>
<dbReference type="HOGENOM" id="CLU_013985_13_2_9"/>
<organism evidence="4 5">
    <name type="scientific">Paenibacillus macerans</name>
    <name type="common">Bacillus macerans</name>
    <dbReference type="NCBI Taxonomy" id="44252"/>
    <lineage>
        <taxon>Bacteria</taxon>
        <taxon>Bacillati</taxon>
        <taxon>Bacillota</taxon>
        <taxon>Bacilli</taxon>
        <taxon>Bacillales</taxon>
        <taxon>Paenibacillaceae</taxon>
        <taxon>Paenibacillus</taxon>
    </lineage>
</organism>
<dbReference type="RefSeq" id="WP_036622750.1">
    <property type="nucleotide sequence ID" value="NZ_BOSD01000010.1"/>
</dbReference>
<evidence type="ECO:0000256" key="2">
    <source>
        <dbReference type="ARBA" id="ARBA00023315"/>
    </source>
</evidence>
<evidence type="ECO:0000256" key="1">
    <source>
        <dbReference type="ARBA" id="ARBA00022679"/>
    </source>
</evidence>
<dbReference type="GO" id="GO:0016747">
    <property type="term" value="F:acyltransferase activity, transferring groups other than amino-acyl groups"/>
    <property type="evidence" value="ECO:0007669"/>
    <property type="project" value="InterPro"/>
</dbReference>
<dbReference type="PROSITE" id="PS51186">
    <property type="entry name" value="GNAT"/>
    <property type="match status" value="1"/>
</dbReference>
<dbReference type="PATRIC" id="fig|44252.3.peg.1096"/>
<gene>
    <name evidence="4" type="ORF">DJ90_3994</name>
</gene>
<dbReference type="PANTHER" id="PTHR43877">
    <property type="entry name" value="AMINOALKYLPHOSPHONATE N-ACETYLTRANSFERASE-RELATED-RELATED"/>
    <property type="match status" value="1"/>
</dbReference>